<protein>
    <submittedName>
        <fullName evidence="1">DUF4259 domain-containing protein</fullName>
    </submittedName>
</protein>
<reference evidence="1 2" key="1">
    <citation type="submission" date="2024-08" db="EMBL/GenBank/DDBJ databases">
        <title>Genome mining of Saccharopolyspora cebuensis PGLac3 from Nigerian medicinal plant.</title>
        <authorList>
            <person name="Ezeobiora C.E."/>
            <person name="Igbokwe N.H."/>
            <person name="Amin D.H."/>
            <person name="Mendie U.E."/>
        </authorList>
    </citation>
    <scope>NUCLEOTIDE SEQUENCE [LARGE SCALE GENOMIC DNA]</scope>
    <source>
        <strain evidence="1 2">PGLac3</strain>
    </source>
</reference>
<comment type="caution">
    <text evidence="1">The sequence shown here is derived from an EMBL/GenBank/DDBJ whole genome shotgun (WGS) entry which is preliminary data.</text>
</comment>
<dbReference type="RefSeq" id="WP_345356773.1">
    <property type="nucleotide sequence ID" value="NZ_BAABII010000003.1"/>
</dbReference>
<sequence>MSASGTGPLDNDSALDLCDDLRELAPEQAVDALRAALRSAADVPPGDYLERDTAEAAIAAAALVLARRGGAAVVLADADLTLPEPPADLVGLIPPALSRALAPDSEVRGLWADAGLGDSWRAEVERLRREATGS</sequence>
<keyword evidence="2" id="KW-1185">Reference proteome</keyword>
<dbReference type="Proteomes" id="UP001564626">
    <property type="component" value="Unassembled WGS sequence"/>
</dbReference>
<name>A0ABV4CMS8_9PSEU</name>
<evidence type="ECO:0000313" key="1">
    <source>
        <dbReference type="EMBL" id="MEY8042390.1"/>
    </source>
</evidence>
<proteinExistence type="predicted"/>
<dbReference type="EMBL" id="JBGEHV010000055">
    <property type="protein sequence ID" value="MEY8042390.1"/>
    <property type="molecule type" value="Genomic_DNA"/>
</dbReference>
<organism evidence="1 2">
    <name type="scientific">Saccharopolyspora cebuensis</name>
    <dbReference type="NCBI Taxonomy" id="418759"/>
    <lineage>
        <taxon>Bacteria</taxon>
        <taxon>Bacillati</taxon>
        <taxon>Actinomycetota</taxon>
        <taxon>Actinomycetes</taxon>
        <taxon>Pseudonocardiales</taxon>
        <taxon>Pseudonocardiaceae</taxon>
        <taxon>Saccharopolyspora</taxon>
    </lineage>
</organism>
<dbReference type="Pfam" id="PF14078">
    <property type="entry name" value="DUF4259"/>
    <property type="match status" value="1"/>
</dbReference>
<evidence type="ECO:0000313" key="2">
    <source>
        <dbReference type="Proteomes" id="UP001564626"/>
    </source>
</evidence>
<gene>
    <name evidence="1" type="ORF">AB8O55_23520</name>
</gene>
<accession>A0ABV4CMS8</accession>
<dbReference type="InterPro" id="IPR025355">
    <property type="entry name" value="DUF4259"/>
</dbReference>